<dbReference type="KEGG" id="bcel:BcellWH2_05230"/>
<gene>
    <name evidence="1" type="ORF">BcellWH2_05230</name>
</gene>
<evidence type="ECO:0000313" key="2">
    <source>
        <dbReference type="Proteomes" id="UP000061809"/>
    </source>
</evidence>
<protein>
    <submittedName>
        <fullName evidence="1">Uncharacterized protein</fullName>
    </submittedName>
</protein>
<organism evidence="1 2">
    <name type="scientific">Bacteroides cellulosilyticus</name>
    <dbReference type="NCBI Taxonomy" id="246787"/>
    <lineage>
        <taxon>Bacteria</taxon>
        <taxon>Pseudomonadati</taxon>
        <taxon>Bacteroidota</taxon>
        <taxon>Bacteroidia</taxon>
        <taxon>Bacteroidales</taxon>
        <taxon>Bacteroidaceae</taxon>
        <taxon>Bacteroides</taxon>
    </lineage>
</organism>
<dbReference type="AlphaFoldDB" id="A0A0P0GDC3"/>
<sequence length="104" mass="11885">MYYQQLQMLKNGTRACTDRIVRIFQSHVHPIVRGKPKFPAEFGAKIGASIVSWKSNAWESSEHFVLGTEINGKYRQLWEKNSTNVEICLLRGKGGQVNYSENPN</sequence>
<dbReference type="Proteomes" id="UP000061809">
    <property type="component" value="Chromosome"/>
</dbReference>
<dbReference type="PATRIC" id="fig|246787.4.peg.5399"/>
<accession>A0A0P0GDC3</accession>
<dbReference type="EMBL" id="CP012801">
    <property type="protein sequence ID" value="ALJ62432.1"/>
    <property type="molecule type" value="Genomic_DNA"/>
</dbReference>
<reference evidence="1 2" key="1">
    <citation type="journal article" date="2015" name="Science">
        <title>Genetic determinants of in vivo fitness and diet responsiveness in multiple human gut Bacteroides.</title>
        <authorList>
            <person name="Wu M."/>
            <person name="McNulty N.P."/>
            <person name="Rodionov D.A."/>
            <person name="Khoroshkin M.S."/>
            <person name="Griffin N.W."/>
            <person name="Cheng J."/>
            <person name="Latreille P."/>
            <person name="Kerstetter R.A."/>
            <person name="Terrapon N."/>
            <person name="Henrissat B."/>
            <person name="Osterman A.L."/>
            <person name="Gordon J.I."/>
        </authorList>
    </citation>
    <scope>NUCLEOTIDE SEQUENCE [LARGE SCALE GENOMIC DNA]</scope>
    <source>
        <strain evidence="1 2">WH2</strain>
    </source>
</reference>
<proteinExistence type="predicted"/>
<dbReference type="RefSeq" id="WP_029428214.1">
    <property type="nucleotide sequence ID" value="NZ_CP012801.1"/>
</dbReference>
<evidence type="ECO:0000313" key="1">
    <source>
        <dbReference type="EMBL" id="ALJ62432.1"/>
    </source>
</evidence>
<name>A0A0P0GDC3_9BACE</name>